<evidence type="ECO:0000313" key="2">
    <source>
        <dbReference type="Proteomes" id="UP000003759"/>
    </source>
</evidence>
<dbReference type="PATRIC" id="fig|1161918.5.peg.2123"/>
<organism evidence="1 2">
    <name type="scientific">Brachyspira pilosicoli WesB</name>
    <dbReference type="NCBI Taxonomy" id="1161918"/>
    <lineage>
        <taxon>Bacteria</taxon>
        <taxon>Pseudomonadati</taxon>
        <taxon>Spirochaetota</taxon>
        <taxon>Spirochaetia</taxon>
        <taxon>Brachyspirales</taxon>
        <taxon>Brachyspiraceae</taxon>
        <taxon>Brachyspira</taxon>
    </lineage>
</organism>
<name>K0JMZ0_BRAPL</name>
<dbReference type="RefSeq" id="WP_014934076.1">
    <property type="nucleotide sequence ID" value="NC_018604.1"/>
</dbReference>
<protein>
    <submittedName>
        <fullName evidence="1">Unclassified</fullName>
    </submittedName>
</protein>
<evidence type="ECO:0000313" key="1">
    <source>
        <dbReference type="EMBL" id="CCG58025.1"/>
    </source>
</evidence>
<reference evidence="1 2" key="1">
    <citation type="journal article" date="2012" name="BMC Genomics">
        <title>Comparative genomics of Brachyspira pilosicoli strains: genome rearrangements, reductions and correlation of genetic compliment with phenotypic diversity.</title>
        <authorList>
            <person name="Mappley L.J."/>
            <person name="Black M.L."/>
            <person name="Abuoun M."/>
            <person name="Darby A.C."/>
            <person name="Woodward M.J."/>
            <person name="Parkhill J."/>
            <person name="Turner A.K."/>
            <person name="Bellgard M.I."/>
            <person name="La T."/>
            <person name="Phillips N.D."/>
            <person name="La Ragione R.M."/>
            <person name="Hampson D.J."/>
        </authorList>
    </citation>
    <scope>NUCLEOTIDE SEQUENCE [LARGE SCALE GENOMIC DNA]</scope>
    <source>
        <strain evidence="1">WesB</strain>
    </source>
</reference>
<dbReference type="HOGENOM" id="CLU_2822618_0_0_12"/>
<dbReference type="Proteomes" id="UP000003759">
    <property type="component" value="Chromosome"/>
</dbReference>
<dbReference type="KEGG" id="bpw:WESB_2563"/>
<gene>
    <name evidence="1" type="ORF">WESB_2563</name>
</gene>
<dbReference type="EMBL" id="HE793032">
    <property type="protein sequence ID" value="CCG58025.1"/>
    <property type="molecule type" value="Genomic_DNA"/>
</dbReference>
<dbReference type="AlphaFoldDB" id="K0JMZ0"/>
<sequence>MYNNAAKNNNYDNNYRKDSYTVYIKLTEEENNLLRKCAKEKDINIGLYAKNIIFNYIRTEINKNNQ</sequence>
<proteinExistence type="predicted"/>
<accession>K0JMZ0</accession>